<name>A0A9P4NPM5_9PEZI</name>
<sequence length="400" mass="45872">MASTNNNNIISVTELYDSGDAKHKWLEPYNWPTAQTLNKKDGQLKSVAFVLMFANGAFHDNVCRIQVNNVATEQKVYQAVNDTFDLRLDLSKQSDRDLIVFCIGGVPFRPEHSRLDDIKPYIVHVSRKSFDSVGWIKPRLVTLRQPLQLDAKIYFTTRKVVSPRVTIPRVTWEYLVHNPDVTNQADLLVSVHKADVVNAEYQAAFQGSTQTHLTPKQRVQNTWRDVIPDMCLLHHSSDPSYIGASELQPDRSSLHPQGSRFLREHDPRVWQGGREWKGFHEMSDALQKALANLSDLTHHNRRLAMELLRTAVTFRQKALRGHGRLFRQVVAQDVNRVIAYLKDFNQMGGVNRFGGANAYQFRDTGRKIEENVRLEQELKADQVHDYLVYHHLVFLGVISA</sequence>
<accession>A0A9P4NPM5</accession>
<protein>
    <submittedName>
        <fullName evidence="1">Uncharacterized protein</fullName>
    </submittedName>
</protein>
<reference evidence="1" key="1">
    <citation type="journal article" date="2020" name="Stud. Mycol.">
        <title>101 Dothideomycetes genomes: a test case for predicting lifestyles and emergence of pathogens.</title>
        <authorList>
            <person name="Haridas S."/>
            <person name="Albert R."/>
            <person name="Binder M."/>
            <person name="Bloem J."/>
            <person name="Labutti K."/>
            <person name="Salamov A."/>
            <person name="Andreopoulos B."/>
            <person name="Baker S."/>
            <person name="Barry K."/>
            <person name="Bills G."/>
            <person name="Bluhm B."/>
            <person name="Cannon C."/>
            <person name="Castanera R."/>
            <person name="Culley D."/>
            <person name="Daum C."/>
            <person name="Ezra D."/>
            <person name="Gonzalez J."/>
            <person name="Henrissat B."/>
            <person name="Kuo A."/>
            <person name="Liang C."/>
            <person name="Lipzen A."/>
            <person name="Lutzoni F."/>
            <person name="Magnuson J."/>
            <person name="Mondo S."/>
            <person name="Nolan M."/>
            <person name="Ohm R."/>
            <person name="Pangilinan J."/>
            <person name="Park H.-J."/>
            <person name="Ramirez L."/>
            <person name="Alfaro M."/>
            <person name="Sun H."/>
            <person name="Tritt A."/>
            <person name="Yoshinaga Y."/>
            <person name="Zwiers L.-H."/>
            <person name="Turgeon B."/>
            <person name="Goodwin S."/>
            <person name="Spatafora J."/>
            <person name="Crous P."/>
            <person name="Grigoriev I."/>
        </authorList>
    </citation>
    <scope>NUCLEOTIDE SEQUENCE</scope>
    <source>
        <strain evidence="1">CBS 130266</strain>
    </source>
</reference>
<evidence type="ECO:0000313" key="1">
    <source>
        <dbReference type="EMBL" id="KAF2429362.1"/>
    </source>
</evidence>
<proteinExistence type="predicted"/>
<comment type="caution">
    <text evidence="1">The sequence shown here is derived from an EMBL/GenBank/DDBJ whole genome shotgun (WGS) entry which is preliminary data.</text>
</comment>
<dbReference type="Proteomes" id="UP000800235">
    <property type="component" value="Unassembled WGS sequence"/>
</dbReference>
<evidence type="ECO:0000313" key="2">
    <source>
        <dbReference type="Proteomes" id="UP000800235"/>
    </source>
</evidence>
<gene>
    <name evidence="1" type="ORF">EJ08DRAFT_698498</name>
</gene>
<dbReference type="EMBL" id="MU007048">
    <property type="protein sequence ID" value="KAF2429362.1"/>
    <property type="molecule type" value="Genomic_DNA"/>
</dbReference>
<organism evidence="1 2">
    <name type="scientific">Tothia fuscella</name>
    <dbReference type="NCBI Taxonomy" id="1048955"/>
    <lineage>
        <taxon>Eukaryota</taxon>
        <taxon>Fungi</taxon>
        <taxon>Dikarya</taxon>
        <taxon>Ascomycota</taxon>
        <taxon>Pezizomycotina</taxon>
        <taxon>Dothideomycetes</taxon>
        <taxon>Pleosporomycetidae</taxon>
        <taxon>Venturiales</taxon>
        <taxon>Cylindrosympodiaceae</taxon>
        <taxon>Tothia</taxon>
    </lineage>
</organism>
<dbReference type="AlphaFoldDB" id="A0A9P4NPM5"/>
<keyword evidence="2" id="KW-1185">Reference proteome</keyword>